<dbReference type="EMBL" id="BAAAXZ010000021">
    <property type="protein sequence ID" value="GAA2912395.1"/>
    <property type="molecule type" value="Genomic_DNA"/>
</dbReference>
<dbReference type="Proteomes" id="UP001501102">
    <property type="component" value="Unassembled WGS sequence"/>
</dbReference>
<keyword evidence="4" id="KW-0808">Transferase</keyword>
<keyword evidence="6" id="KW-0680">Restriction system</keyword>
<accession>A0ABN3WEE7</accession>
<evidence type="ECO:0000313" key="11">
    <source>
        <dbReference type="Proteomes" id="UP001501102"/>
    </source>
</evidence>
<dbReference type="PRINTS" id="PR00507">
    <property type="entry name" value="N12N6MTFRASE"/>
</dbReference>
<dbReference type="GO" id="GO:0032259">
    <property type="term" value="P:methylation"/>
    <property type="evidence" value="ECO:0007669"/>
    <property type="project" value="UniProtKB-KW"/>
</dbReference>
<dbReference type="EC" id="2.1.1.72" evidence="2"/>
<proteinExistence type="inferred from homology"/>
<dbReference type="Pfam" id="PF12161">
    <property type="entry name" value="HsdM_N"/>
    <property type="match status" value="1"/>
</dbReference>
<feature type="domain" description="DNA methylase adenine-specific" evidence="8">
    <location>
        <begin position="164"/>
        <end position="499"/>
    </location>
</feature>
<dbReference type="Gene3D" id="1.20.1260.30">
    <property type="match status" value="1"/>
</dbReference>
<evidence type="ECO:0000256" key="7">
    <source>
        <dbReference type="ARBA" id="ARBA00047942"/>
    </source>
</evidence>
<dbReference type="InterPro" id="IPR002052">
    <property type="entry name" value="DNA_methylase_N6_adenine_CS"/>
</dbReference>
<evidence type="ECO:0000259" key="9">
    <source>
        <dbReference type="Pfam" id="PF12161"/>
    </source>
</evidence>
<dbReference type="PANTHER" id="PTHR42933">
    <property type="entry name" value="SLR6095 PROTEIN"/>
    <property type="match status" value="1"/>
</dbReference>
<gene>
    <name evidence="10" type="ORF">GCM10020221_05150</name>
</gene>
<sequence length="533" mass="59577">MSETRSGGVPSLSSLDGMGFGGRRILCVITGELKSKVGRVWDAFWSGGISNPLEVMEQITYLLFIKRLDEIQTRKDRKATATGKPDPDPFFSDDQQDLRWQNFKVKDPEIMYGLVADGVFPYLRRMGGDESTYSHHMKDARFTIPSPNLLAKVVDMLDDISMDSSDTKGDIYEYLLAKIAAAGQNGQFRTPRHIIDLMVEMTQPGPRDKICDPACGTAGFLVQAASYMQRVHREALLGVEQRKRFNEKTFHGFDFDNTMLRIGSMNMLLHGVENPDIRYRDSLAESAAGEAERYSLILANPPFAGSLDYESTAVDLQRIVKTKKTELLFLALFLRLLKPGGRAAVIVPDGVLFGSSKAHKELRRILVEDQQLQAVVKLPSGVFKPYAGVSTAILFFTKTDSGGTDHVWFYDLQADGLSLDDKRAPLLADDRLTVRPAGGPLTETEHKKNNLPDVLARWFERDGSERDRQRTNQSFCVPKAEIAAHEYDLSVNRYKAVVHEEIKTRTPGEILADLERIDEEIAKGVSELKGLLA</sequence>
<feature type="domain" description="N6 adenine-specific DNA methyltransferase N-terminal" evidence="9">
    <location>
        <begin position="33"/>
        <end position="156"/>
    </location>
</feature>
<evidence type="ECO:0000259" key="8">
    <source>
        <dbReference type="Pfam" id="PF02384"/>
    </source>
</evidence>
<name>A0ABN3WEE7_STRTU</name>
<keyword evidence="3 10" id="KW-0489">Methyltransferase</keyword>
<keyword evidence="11" id="KW-1185">Reference proteome</keyword>
<dbReference type="Pfam" id="PF02384">
    <property type="entry name" value="N6_Mtase"/>
    <property type="match status" value="1"/>
</dbReference>
<protein>
    <recommendedName>
        <fullName evidence="2">site-specific DNA-methyltransferase (adenine-specific)</fullName>
        <ecNumber evidence="2">2.1.1.72</ecNumber>
    </recommendedName>
</protein>
<evidence type="ECO:0000256" key="6">
    <source>
        <dbReference type="ARBA" id="ARBA00022747"/>
    </source>
</evidence>
<comment type="similarity">
    <text evidence="1">Belongs to the N(4)/N(6)-methyltransferase family.</text>
</comment>
<keyword evidence="5" id="KW-0949">S-adenosyl-L-methionine</keyword>
<dbReference type="InterPro" id="IPR051537">
    <property type="entry name" value="DNA_Adenine_Mtase"/>
</dbReference>
<comment type="caution">
    <text evidence="10">The sequence shown here is derived from an EMBL/GenBank/DDBJ whole genome shotgun (WGS) entry which is preliminary data.</text>
</comment>
<dbReference type="SUPFAM" id="SSF53335">
    <property type="entry name" value="S-adenosyl-L-methionine-dependent methyltransferases"/>
    <property type="match status" value="1"/>
</dbReference>
<evidence type="ECO:0000256" key="4">
    <source>
        <dbReference type="ARBA" id="ARBA00022679"/>
    </source>
</evidence>
<dbReference type="PANTHER" id="PTHR42933:SF3">
    <property type="entry name" value="TYPE I RESTRICTION ENZYME MJAVIII METHYLASE SUBUNIT"/>
    <property type="match status" value="1"/>
</dbReference>
<dbReference type="InterPro" id="IPR022749">
    <property type="entry name" value="D12N6_MeTrfase_N"/>
</dbReference>
<evidence type="ECO:0000256" key="2">
    <source>
        <dbReference type="ARBA" id="ARBA00011900"/>
    </source>
</evidence>
<dbReference type="GO" id="GO:0008168">
    <property type="term" value="F:methyltransferase activity"/>
    <property type="evidence" value="ECO:0007669"/>
    <property type="project" value="UniProtKB-KW"/>
</dbReference>
<organism evidence="10 11">
    <name type="scientific">Streptomyces thioluteus</name>
    <dbReference type="NCBI Taxonomy" id="66431"/>
    <lineage>
        <taxon>Bacteria</taxon>
        <taxon>Bacillati</taxon>
        <taxon>Actinomycetota</taxon>
        <taxon>Actinomycetes</taxon>
        <taxon>Kitasatosporales</taxon>
        <taxon>Streptomycetaceae</taxon>
        <taxon>Streptomyces</taxon>
    </lineage>
</organism>
<dbReference type="PROSITE" id="PS00092">
    <property type="entry name" value="N6_MTASE"/>
    <property type="match status" value="1"/>
</dbReference>
<comment type="catalytic activity">
    <reaction evidence="7">
        <text>a 2'-deoxyadenosine in DNA + S-adenosyl-L-methionine = an N(6)-methyl-2'-deoxyadenosine in DNA + S-adenosyl-L-homocysteine + H(+)</text>
        <dbReference type="Rhea" id="RHEA:15197"/>
        <dbReference type="Rhea" id="RHEA-COMP:12418"/>
        <dbReference type="Rhea" id="RHEA-COMP:12419"/>
        <dbReference type="ChEBI" id="CHEBI:15378"/>
        <dbReference type="ChEBI" id="CHEBI:57856"/>
        <dbReference type="ChEBI" id="CHEBI:59789"/>
        <dbReference type="ChEBI" id="CHEBI:90615"/>
        <dbReference type="ChEBI" id="CHEBI:90616"/>
        <dbReference type="EC" id="2.1.1.72"/>
    </reaction>
</comment>
<dbReference type="Gene3D" id="3.40.50.150">
    <property type="entry name" value="Vaccinia Virus protein VP39"/>
    <property type="match status" value="1"/>
</dbReference>
<dbReference type="InterPro" id="IPR038333">
    <property type="entry name" value="T1MK-like_N_sf"/>
</dbReference>
<evidence type="ECO:0000256" key="1">
    <source>
        <dbReference type="ARBA" id="ARBA00006594"/>
    </source>
</evidence>
<evidence type="ECO:0000256" key="3">
    <source>
        <dbReference type="ARBA" id="ARBA00022603"/>
    </source>
</evidence>
<evidence type="ECO:0000256" key="5">
    <source>
        <dbReference type="ARBA" id="ARBA00022691"/>
    </source>
</evidence>
<reference evidence="10 11" key="1">
    <citation type="journal article" date="2019" name="Int. J. Syst. Evol. Microbiol.">
        <title>The Global Catalogue of Microorganisms (GCM) 10K type strain sequencing project: providing services to taxonomists for standard genome sequencing and annotation.</title>
        <authorList>
            <consortium name="The Broad Institute Genomics Platform"/>
            <consortium name="The Broad Institute Genome Sequencing Center for Infectious Disease"/>
            <person name="Wu L."/>
            <person name="Ma J."/>
        </authorList>
    </citation>
    <scope>NUCLEOTIDE SEQUENCE [LARGE SCALE GENOMIC DNA]</scope>
    <source>
        <strain evidence="10 11">JCM 4087</strain>
    </source>
</reference>
<dbReference type="InterPro" id="IPR029063">
    <property type="entry name" value="SAM-dependent_MTases_sf"/>
</dbReference>
<evidence type="ECO:0000313" key="10">
    <source>
        <dbReference type="EMBL" id="GAA2912395.1"/>
    </source>
</evidence>
<dbReference type="InterPro" id="IPR003356">
    <property type="entry name" value="DNA_methylase_A-5"/>
</dbReference>